<evidence type="ECO:0000256" key="1">
    <source>
        <dbReference type="ARBA" id="ARBA00004141"/>
    </source>
</evidence>
<keyword evidence="4 5" id="KW-0472">Membrane</keyword>
<dbReference type="GO" id="GO:0022857">
    <property type="term" value="F:transmembrane transporter activity"/>
    <property type="evidence" value="ECO:0007669"/>
    <property type="project" value="InterPro"/>
</dbReference>
<dbReference type="AlphaFoldDB" id="A0A177AX92"/>
<feature type="transmembrane region" description="Helical" evidence="5">
    <location>
        <begin position="114"/>
        <end position="133"/>
    </location>
</feature>
<keyword evidence="2 5" id="KW-0812">Transmembrane</keyword>
<dbReference type="PANTHER" id="PTHR24064">
    <property type="entry name" value="SOLUTE CARRIER FAMILY 22 MEMBER"/>
    <property type="match status" value="1"/>
</dbReference>
<dbReference type="Pfam" id="PF00083">
    <property type="entry name" value="Sugar_tr"/>
    <property type="match status" value="1"/>
</dbReference>
<feature type="non-terminal residue" evidence="7">
    <location>
        <position position="421"/>
    </location>
</feature>
<evidence type="ECO:0000256" key="5">
    <source>
        <dbReference type="SAM" id="Phobius"/>
    </source>
</evidence>
<evidence type="ECO:0000313" key="7">
    <source>
        <dbReference type="EMBL" id="OAF66480.1"/>
    </source>
</evidence>
<keyword evidence="3 5" id="KW-1133">Transmembrane helix</keyword>
<feature type="transmembrane region" description="Helical" evidence="5">
    <location>
        <begin position="200"/>
        <end position="218"/>
    </location>
</feature>
<dbReference type="GO" id="GO:0016020">
    <property type="term" value="C:membrane"/>
    <property type="evidence" value="ECO:0007669"/>
    <property type="project" value="UniProtKB-SubCell"/>
</dbReference>
<accession>A0A177AX92</accession>
<keyword evidence="8" id="KW-1185">Reference proteome</keyword>
<proteinExistence type="predicted"/>
<evidence type="ECO:0000313" key="8">
    <source>
        <dbReference type="Proteomes" id="UP000078046"/>
    </source>
</evidence>
<feature type="transmembrane region" description="Helical" evidence="5">
    <location>
        <begin position="139"/>
        <end position="159"/>
    </location>
</feature>
<feature type="transmembrane region" description="Helical" evidence="5">
    <location>
        <begin position="386"/>
        <end position="409"/>
    </location>
</feature>
<dbReference type="SUPFAM" id="SSF103473">
    <property type="entry name" value="MFS general substrate transporter"/>
    <property type="match status" value="1"/>
</dbReference>
<protein>
    <submittedName>
        <fullName evidence="7">Organic cation transporter 2</fullName>
    </submittedName>
</protein>
<evidence type="ECO:0000256" key="3">
    <source>
        <dbReference type="ARBA" id="ARBA00022989"/>
    </source>
</evidence>
<feature type="transmembrane region" description="Helical" evidence="5">
    <location>
        <begin position="357"/>
        <end position="380"/>
    </location>
</feature>
<sequence length="421" mass="48590">MTEIAFIGYTPKHRCAVNINDTSYHSKYYNAKFAANSSLDYKCSIISDNFTSSECKYGYVYSKQPIRSSITTEWDLVCKRNILPEVSQAVFSVGVMIGAIVFGSLADKYGRKRIFISCLIFQSLIGSCVSFATEYWQFVVLRVLVGCLEQGVNIIGYILMLELFLERERTIFVSSYAQFWAVGGMYMSLLAYIFRDWRPLQFAISSPWISAIVLIWILPESITWLISKNKIEEADQILQKSTLFYKNYTIEKNYLKKYKNSLSLDKNSLFKTELFNHKTKPIKYNASHLFKTPNVRKITICVCILWFFNVVTYFGWSFHSPNLYGNVYLNFFIGQVVESISFFITMVLISRYGRIKIAAIFHIVAGIACIVGVFIPGTIYEYNIRWIQIIFVMIAKLGFSITGEIIYMYTPEIFPTCLRTT</sequence>
<dbReference type="OrthoDB" id="10021984at2759"/>
<feature type="transmembrane region" description="Helical" evidence="5">
    <location>
        <begin position="298"/>
        <end position="316"/>
    </location>
</feature>
<organism evidence="7 8">
    <name type="scientific">Intoshia linei</name>
    <dbReference type="NCBI Taxonomy" id="1819745"/>
    <lineage>
        <taxon>Eukaryota</taxon>
        <taxon>Metazoa</taxon>
        <taxon>Spiralia</taxon>
        <taxon>Lophotrochozoa</taxon>
        <taxon>Mesozoa</taxon>
        <taxon>Orthonectida</taxon>
        <taxon>Rhopaluridae</taxon>
        <taxon>Intoshia</taxon>
    </lineage>
</organism>
<feature type="transmembrane region" description="Helical" evidence="5">
    <location>
        <begin position="89"/>
        <end position="107"/>
    </location>
</feature>
<dbReference type="PROSITE" id="PS50850">
    <property type="entry name" value="MFS"/>
    <property type="match status" value="1"/>
</dbReference>
<feature type="transmembrane region" description="Helical" evidence="5">
    <location>
        <begin position="328"/>
        <end position="350"/>
    </location>
</feature>
<comment type="caution">
    <text evidence="7">The sequence shown here is derived from an EMBL/GenBank/DDBJ whole genome shotgun (WGS) entry which is preliminary data.</text>
</comment>
<comment type="subcellular location">
    <subcellularLocation>
        <location evidence="1">Membrane</location>
        <topology evidence="1">Multi-pass membrane protein</topology>
    </subcellularLocation>
</comment>
<dbReference type="Proteomes" id="UP000078046">
    <property type="component" value="Unassembled WGS sequence"/>
</dbReference>
<dbReference type="Gene3D" id="1.20.1250.20">
    <property type="entry name" value="MFS general substrate transporter like domains"/>
    <property type="match status" value="1"/>
</dbReference>
<evidence type="ECO:0000259" key="6">
    <source>
        <dbReference type="PROSITE" id="PS50850"/>
    </source>
</evidence>
<dbReference type="InterPro" id="IPR005828">
    <property type="entry name" value="MFS_sugar_transport-like"/>
</dbReference>
<dbReference type="InterPro" id="IPR020846">
    <property type="entry name" value="MFS_dom"/>
</dbReference>
<evidence type="ECO:0000256" key="2">
    <source>
        <dbReference type="ARBA" id="ARBA00022692"/>
    </source>
</evidence>
<reference evidence="7 8" key="1">
    <citation type="submission" date="2016-04" db="EMBL/GenBank/DDBJ databases">
        <title>The genome of Intoshia linei affirms orthonectids as highly simplified spiralians.</title>
        <authorList>
            <person name="Mikhailov K.V."/>
            <person name="Slusarev G.S."/>
            <person name="Nikitin M.A."/>
            <person name="Logacheva M.D."/>
            <person name="Penin A."/>
            <person name="Aleoshin V."/>
            <person name="Panchin Y.V."/>
        </authorList>
    </citation>
    <scope>NUCLEOTIDE SEQUENCE [LARGE SCALE GENOMIC DNA]</scope>
    <source>
        <strain evidence="7">Intl2013</strain>
        <tissue evidence="7">Whole animal</tissue>
    </source>
</reference>
<gene>
    <name evidence="7" type="ORF">A3Q56_05797</name>
</gene>
<feature type="transmembrane region" description="Helical" evidence="5">
    <location>
        <begin position="171"/>
        <end position="194"/>
    </location>
</feature>
<evidence type="ECO:0000256" key="4">
    <source>
        <dbReference type="ARBA" id="ARBA00023136"/>
    </source>
</evidence>
<dbReference type="EMBL" id="LWCA01000922">
    <property type="protein sequence ID" value="OAF66480.1"/>
    <property type="molecule type" value="Genomic_DNA"/>
</dbReference>
<feature type="domain" description="Major facilitator superfamily (MFS) profile" evidence="6">
    <location>
        <begin position="1"/>
        <end position="421"/>
    </location>
</feature>
<dbReference type="InterPro" id="IPR036259">
    <property type="entry name" value="MFS_trans_sf"/>
</dbReference>
<name>A0A177AX92_9BILA</name>